<keyword evidence="7" id="KW-1185">Reference proteome</keyword>
<comment type="caution">
    <text evidence="6">The sequence shown here is derived from an EMBL/GenBank/DDBJ whole genome shotgun (WGS) entry which is preliminary data.</text>
</comment>
<dbReference type="InterPro" id="IPR003406">
    <property type="entry name" value="Glyco_trans_14"/>
</dbReference>
<dbReference type="EMBL" id="BAAAYU010000005">
    <property type="protein sequence ID" value="GAA3635510.1"/>
    <property type="molecule type" value="Genomic_DNA"/>
</dbReference>
<keyword evidence="4" id="KW-0472">Membrane</keyword>
<protein>
    <submittedName>
        <fullName evidence="6">Uncharacterized protein</fullName>
    </submittedName>
</protein>
<accession>A0ABP7ALP2</accession>
<evidence type="ECO:0000256" key="4">
    <source>
        <dbReference type="ARBA" id="ARBA00023136"/>
    </source>
</evidence>
<dbReference type="PANTHER" id="PTHR45719:SF3">
    <property type="entry name" value="BETA-GLUCURONOSYLTRANSFERASE GLCAT14A"/>
    <property type="match status" value="1"/>
</dbReference>
<keyword evidence="3" id="KW-0808">Transferase</keyword>
<evidence type="ECO:0000256" key="5">
    <source>
        <dbReference type="ARBA" id="ARBA00023180"/>
    </source>
</evidence>
<dbReference type="Pfam" id="PF02485">
    <property type="entry name" value="Branch"/>
    <property type="match status" value="1"/>
</dbReference>
<proteinExistence type="predicted"/>
<sequence length="298" mass="33995">MARVFTYVVTSYVNPTQVIRLLGRLRADSPDSRLIVSHDRKMPSPALSALEDVGAELVMTATPVTWGDDSYLRSQLAVIDYADLAATDWLTMLTGQDYPLRPLADYERSLVVSGADMALEEPEHIDPDIDLLLHRYRTRAHRMPHWVDRHRIHQVVKHLPGLTLSREPRGLPPYLLRKRLRTPFSPGFRLRKGADQFALSGRASARLLAAPPHLLRYYSHTRIPSESYIHTVLRNDPTLVNLPGMIHFTRWGSSPHPEWLTVDDLDEMTSSDKWFARKFHEDDPVLDALDERLAAAES</sequence>
<dbReference type="PANTHER" id="PTHR45719">
    <property type="entry name" value="GLYCOSYLTRANSFERASE"/>
    <property type="match status" value="1"/>
</dbReference>
<reference evidence="7" key="1">
    <citation type="journal article" date="2019" name="Int. J. Syst. Evol. Microbiol.">
        <title>The Global Catalogue of Microorganisms (GCM) 10K type strain sequencing project: providing services to taxonomists for standard genome sequencing and annotation.</title>
        <authorList>
            <consortium name="The Broad Institute Genomics Platform"/>
            <consortium name="The Broad Institute Genome Sequencing Center for Infectious Disease"/>
            <person name="Wu L."/>
            <person name="Ma J."/>
        </authorList>
    </citation>
    <scope>NUCLEOTIDE SEQUENCE [LARGE SCALE GENOMIC DNA]</scope>
    <source>
        <strain evidence="7">JCM 16544</strain>
    </source>
</reference>
<evidence type="ECO:0000313" key="7">
    <source>
        <dbReference type="Proteomes" id="UP001501697"/>
    </source>
</evidence>
<keyword evidence="2" id="KW-0328">Glycosyltransferase</keyword>
<comment type="subcellular location">
    <subcellularLocation>
        <location evidence="1">Membrane</location>
        <topology evidence="1">Single-pass type II membrane protein</topology>
    </subcellularLocation>
</comment>
<dbReference type="InterPro" id="IPR044610">
    <property type="entry name" value="GLCAT14A/B/C"/>
</dbReference>
<gene>
    <name evidence="6" type="ORF">GCM10022200_18530</name>
</gene>
<evidence type="ECO:0000256" key="2">
    <source>
        <dbReference type="ARBA" id="ARBA00022676"/>
    </source>
</evidence>
<dbReference type="Proteomes" id="UP001501697">
    <property type="component" value="Unassembled WGS sequence"/>
</dbReference>
<name>A0ABP7ALP2_9MICO</name>
<evidence type="ECO:0000256" key="1">
    <source>
        <dbReference type="ARBA" id="ARBA00004606"/>
    </source>
</evidence>
<evidence type="ECO:0000313" key="6">
    <source>
        <dbReference type="EMBL" id="GAA3635510.1"/>
    </source>
</evidence>
<organism evidence="6 7">
    <name type="scientific">Microbacterium awajiense</name>
    <dbReference type="NCBI Taxonomy" id="415214"/>
    <lineage>
        <taxon>Bacteria</taxon>
        <taxon>Bacillati</taxon>
        <taxon>Actinomycetota</taxon>
        <taxon>Actinomycetes</taxon>
        <taxon>Micrococcales</taxon>
        <taxon>Microbacteriaceae</taxon>
        <taxon>Microbacterium</taxon>
    </lineage>
</organism>
<evidence type="ECO:0000256" key="3">
    <source>
        <dbReference type="ARBA" id="ARBA00022679"/>
    </source>
</evidence>
<keyword evidence="5" id="KW-0325">Glycoprotein</keyword>